<organism evidence="2">
    <name type="scientific">Brachypodium distachyon</name>
    <name type="common">Purple false brome</name>
    <name type="synonym">Trachynia distachya</name>
    <dbReference type="NCBI Taxonomy" id="15368"/>
    <lineage>
        <taxon>Eukaryota</taxon>
        <taxon>Viridiplantae</taxon>
        <taxon>Streptophyta</taxon>
        <taxon>Embryophyta</taxon>
        <taxon>Tracheophyta</taxon>
        <taxon>Spermatophyta</taxon>
        <taxon>Magnoliopsida</taxon>
        <taxon>Liliopsida</taxon>
        <taxon>Poales</taxon>
        <taxon>Poaceae</taxon>
        <taxon>BOP clade</taxon>
        <taxon>Pooideae</taxon>
        <taxon>Stipodae</taxon>
        <taxon>Brachypodieae</taxon>
        <taxon>Brachypodium</taxon>
    </lineage>
</organism>
<accession>A0A2K2DRZ3</accession>
<name>A0A2K2DRZ3_BRADI</name>
<evidence type="ECO:0000313" key="4">
    <source>
        <dbReference type="Proteomes" id="UP000008810"/>
    </source>
</evidence>
<dbReference type="InParanoid" id="A0A2K2DRZ3"/>
<reference evidence="2" key="2">
    <citation type="submission" date="2017-06" db="EMBL/GenBank/DDBJ databases">
        <title>WGS assembly of Brachypodium distachyon.</title>
        <authorList>
            <consortium name="The International Brachypodium Initiative"/>
            <person name="Lucas S."/>
            <person name="Harmon-Smith M."/>
            <person name="Lail K."/>
            <person name="Tice H."/>
            <person name="Grimwood J."/>
            <person name="Bruce D."/>
            <person name="Barry K."/>
            <person name="Shu S."/>
            <person name="Lindquist E."/>
            <person name="Wang M."/>
            <person name="Pitluck S."/>
            <person name="Vogel J.P."/>
            <person name="Garvin D.F."/>
            <person name="Mockler T.C."/>
            <person name="Schmutz J."/>
            <person name="Rokhsar D."/>
            <person name="Bevan M.W."/>
        </authorList>
    </citation>
    <scope>NUCLEOTIDE SEQUENCE</scope>
    <source>
        <strain evidence="2">Bd21</strain>
    </source>
</reference>
<evidence type="ECO:0000313" key="3">
    <source>
        <dbReference type="EnsemblPlants" id="PNT77047"/>
    </source>
</evidence>
<feature type="compositionally biased region" description="Low complexity" evidence="1">
    <location>
        <begin position="389"/>
        <end position="409"/>
    </location>
</feature>
<feature type="region of interest" description="Disordered" evidence="1">
    <location>
        <begin position="388"/>
        <end position="411"/>
    </location>
</feature>
<dbReference type="Proteomes" id="UP000008810">
    <property type="component" value="Chromosome 1"/>
</dbReference>
<gene>
    <name evidence="2" type="ORF">BRADI_1g57087v3</name>
</gene>
<dbReference type="EMBL" id="CM000880">
    <property type="protein sequence ID" value="PNT77047.1"/>
    <property type="molecule type" value="Genomic_DNA"/>
</dbReference>
<proteinExistence type="predicted"/>
<reference evidence="3" key="3">
    <citation type="submission" date="2018-08" db="UniProtKB">
        <authorList>
            <consortium name="EnsemblPlants"/>
        </authorList>
    </citation>
    <scope>IDENTIFICATION</scope>
    <source>
        <strain evidence="3">cv. Bd21</strain>
    </source>
</reference>
<dbReference type="EnsemblPlants" id="PNT77047">
    <property type="protein sequence ID" value="PNT77047"/>
    <property type="gene ID" value="BRADI_1g57087v3"/>
</dbReference>
<feature type="region of interest" description="Disordered" evidence="1">
    <location>
        <begin position="1"/>
        <end position="31"/>
    </location>
</feature>
<protein>
    <submittedName>
        <fullName evidence="2 3">Uncharacterized protein</fullName>
    </submittedName>
</protein>
<evidence type="ECO:0000313" key="2">
    <source>
        <dbReference type="EMBL" id="PNT77047.1"/>
    </source>
</evidence>
<feature type="region of interest" description="Disordered" evidence="1">
    <location>
        <begin position="193"/>
        <end position="221"/>
    </location>
</feature>
<feature type="region of interest" description="Disordered" evidence="1">
    <location>
        <begin position="470"/>
        <end position="513"/>
    </location>
</feature>
<keyword evidence="4" id="KW-1185">Reference proteome</keyword>
<evidence type="ECO:0000256" key="1">
    <source>
        <dbReference type="SAM" id="MobiDB-lite"/>
    </source>
</evidence>
<reference evidence="2 3" key="1">
    <citation type="journal article" date="2010" name="Nature">
        <title>Genome sequencing and analysis of the model grass Brachypodium distachyon.</title>
        <authorList>
            <consortium name="International Brachypodium Initiative"/>
        </authorList>
    </citation>
    <scope>NUCLEOTIDE SEQUENCE [LARGE SCALE GENOMIC DNA]</scope>
    <source>
        <strain evidence="2 3">Bd21</strain>
    </source>
</reference>
<dbReference type="AlphaFoldDB" id="A0A2K2DRZ3"/>
<feature type="compositionally biased region" description="Low complexity" evidence="1">
    <location>
        <begin position="472"/>
        <end position="485"/>
    </location>
</feature>
<sequence>MARRPTRRQAAPGSSPARDHGRWGAPLLRSAGSRGEPIDFVGRGGEEQLPALDPPHFLSARRFWAKGVGSRALLVAGEVYARARALLCLLIDLCFFLGIIRRIIPQDIIIFATATDINGIFSVTSPARITFHKTRCQHRHSERNWRPARKIGRERELASERKAPGDDEEAAFCLAATELKNLKLGNFGEKLEAGERDREGEGSFGVENRSSKMELGGHGDGAAGAGGGRWGYLGGSSAATAPSGSASPLSEVKGPQLVRYDAQRDELRLCPANLNRDDHQRRSGIGRPLLIIVGTSVTVAIGPHAAVSRSCSSSVSCSSASASSTVLLIHGDGAPVAVPRFVHGRTPTASPTTNQKHREGTETQLGLLRERHGETCSCSLRRLAAPWPATSGSETSRAAASRTPAASSSDTNATMHSLVLLVGSPVAAGQAAKVHDKWQRQNQAHLRQIVRAVQLKKIVRAVRDVCRELAEPSSSTASTSPAISSLPNPTLPPATRVSSPAEEAAAAASTTTTGAPPLLPRPCRCPILPSRGRPKATFLFCPTPCCRRRLGFLAPPLLAATAAGAADVAGRCRFR</sequence>
<feature type="compositionally biased region" description="Low complexity" evidence="1">
    <location>
        <begin position="498"/>
        <end position="513"/>
    </location>
</feature>
<dbReference type="Gramene" id="PNT77047">
    <property type="protein sequence ID" value="PNT77047"/>
    <property type="gene ID" value="BRADI_1g57087v3"/>
</dbReference>